<proteinExistence type="predicted"/>
<dbReference type="AlphaFoldDB" id="A0A2P2LZ07"/>
<evidence type="ECO:0000313" key="1">
    <source>
        <dbReference type="EMBL" id="MBX23202.1"/>
    </source>
</evidence>
<name>A0A2P2LZ07_RHIMU</name>
<organism evidence="1">
    <name type="scientific">Rhizophora mucronata</name>
    <name type="common">Asiatic mangrove</name>
    <dbReference type="NCBI Taxonomy" id="61149"/>
    <lineage>
        <taxon>Eukaryota</taxon>
        <taxon>Viridiplantae</taxon>
        <taxon>Streptophyta</taxon>
        <taxon>Embryophyta</taxon>
        <taxon>Tracheophyta</taxon>
        <taxon>Spermatophyta</taxon>
        <taxon>Magnoliopsida</taxon>
        <taxon>eudicotyledons</taxon>
        <taxon>Gunneridae</taxon>
        <taxon>Pentapetalae</taxon>
        <taxon>rosids</taxon>
        <taxon>fabids</taxon>
        <taxon>Malpighiales</taxon>
        <taxon>Rhizophoraceae</taxon>
        <taxon>Rhizophora</taxon>
    </lineage>
</organism>
<dbReference type="EMBL" id="GGEC01042718">
    <property type="protein sequence ID" value="MBX23202.1"/>
    <property type="molecule type" value="Transcribed_RNA"/>
</dbReference>
<sequence>MLLTSWCCFLLIFRYDIYLAPSACWMLRLCNFSPFQSLESSKASNGLLDLLFIKPFS</sequence>
<reference evidence="1" key="1">
    <citation type="submission" date="2018-02" db="EMBL/GenBank/DDBJ databases">
        <title>Rhizophora mucronata_Transcriptome.</title>
        <authorList>
            <person name="Meera S.P."/>
            <person name="Sreeshan A."/>
            <person name="Augustine A."/>
        </authorList>
    </citation>
    <scope>NUCLEOTIDE SEQUENCE</scope>
    <source>
        <tissue evidence="1">Leaf</tissue>
    </source>
</reference>
<protein>
    <submittedName>
        <fullName evidence="1">Uncharacterized protein LOC8273091 isoform X2</fullName>
    </submittedName>
</protein>
<accession>A0A2P2LZ07</accession>